<feature type="region of interest" description="Disordered" evidence="1">
    <location>
        <begin position="438"/>
        <end position="565"/>
    </location>
</feature>
<organism evidence="2 3">
    <name type="scientific">Tuber borchii</name>
    <name type="common">White truffle</name>
    <dbReference type="NCBI Taxonomy" id="42251"/>
    <lineage>
        <taxon>Eukaryota</taxon>
        <taxon>Fungi</taxon>
        <taxon>Dikarya</taxon>
        <taxon>Ascomycota</taxon>
        <taxon>Pezizomycotina</taxon>
        <taxon>Pezizomycetes</taxon>
        <taxon>Pezizales</taxon>
        <taxon>Tuberaceae</taxon>
        <taxon>Tuber</taxon>
    </lineage>
</organism>
<feature type="compositionally biased region" description="Low complexity" evidence="1">
    <location>
        <begin position="535"/>
        <end position="545"/>
    </location>
</feature>
<feature type="compositionally biased region" description="Polar residues" evidence="1">
    <location>
        <begin position="286"/>
        <end position="309"/>
    </location>
</feature>
<dbReference type="EMBL" id="NESQ01000006">
    <property type="protein sequence ID" value="PUU83876.1"/>
    <property type="molecule type" value="Genomic_DNA"/>
</dbReference>
<feature type="compositionally biased region" description="Low complexity" evidence="1">
    <location>
        <begin position="256"/>
        <end position="269"/>
    </location>
</feature>
<feature type="compositionally biased region" description="Polar residues" evidence="1">
    <location>
        <begin position="514"/>
        <end position="529"/>
    </location>
</feature>
<sequence>MESVLQFLRKSRREIHGSFESYMSKEIIVPCRSCEQYVPIKVIGVLLEPDKAIEFKCNCSQVVGFTRSPQAQIYSPPSNWQPDHTPATQFELDSEKRVIYSDPVSIGSQIYIAETGHAANRNSNSHNELRDDPEPSPPSRNPTPSSLKGKQKVPARKASVSFSEHLPTLHDTSSDRNSTEYFSEDGSMDGNPRSRQSSVSLPRRPSSGFRHHDNMGFDSMADKSIGRHSWNSSRHSFIGPAHRSYSPAPPIPPIPRSTTPTSGTISRRSTLNRGSGDYTMGLSASPRLSTESNSSQDWQNLQTNRSSLDSEFDQKREPPAPIDRNVSGKRRTESQRSLHRVAVSRRQSIRLENEDESEAMTSSIKRRDSMGSDFEVEPSDEQVRHATQIWNERGKHDSADVQWARDILKRHMSWRKNINSKYLNPLQANRGSVERFQVRPGNADEGPNSSTNHPQQPHPLTIPVFSGSTPGFTENNIPTPVEEEPDSAGHRYGTASNRFLQEPGIPFGRDPRSSEFSPAGASQANNIQAKFNDFGGSTPASGSSTPHREATPSELPKPRLNPRYVARRLRRRCRKALKAIACKISSFRRMSSRSVAQAPTVVATAADCPRQDSDIDPRAPAVPEDLEPTPTDQDLEMHEAPPDGPAEAEASTQVYSGEIIHNPSEEEVGRVASEIVLTIDGMVAPLIELEFEATPLQLGFTTGQVSM</sequence>
<evidence type="ECO:0000313" key="2">
    <source>
        <dbReference type="EMBL" id="PUU83876.1"/>
    </source>
</evidence>
<evidence type="ECO:0000256" key="1">
    <source>
        <dbReference type="SAM" id="MobiDB-lite"/>
    </source>
</evidence>
<feature type="region of interest" description="Disordered" evidence="1">
    <location>
        <begin position="241"/>
        <end position="381"/>
    </location>
</feature>
<protein>
    <submittedName>
        <fullName evidence="2">Uncharacterized protein</fullName>
    </submittedName>
</protein>
<dbReference type="OrthoDB" id="5366363at2759"/>
<feature type="compositionally biased region" description="Polar residues" evidence="1">
    <location>
        <begin position="466"/>
        <end position="478"/>
    </location>
</feature>
<feature type="region of interest" description="Disordered" evidence="1">
    <location>
        <begin position="120"/>
        <end position="218"/>
    </location>
</feature>
<reference evidence="2 3" key="1">
    <citation type="submission" date="2017-04" db="EMBL/GenBank/DDBJ databases">
        <title>Draft genome sequence of Tuber borchii Vittad., a whitish edible truffle.</title>
        <authorList>
            <consortium name="DOE Joint Genome Institute"/>
            <person name="Murat C."/>
            <person name="Kuo A."/>
            <person name="Barry K.W."/>
            <person name="Clum A."/>
            <person name="Dockter R.B."/>
            <person name="Fauchery L."/>
            <person name="Iotti M."/>
            <person name="Kohler A."/>
            <person name="Labutti K."/>
            <person name="Lindquist E.A."/>
            <person name="Lipzen A."/>
            <person name="Ohm R.A."/>
            <person name="Wang M."/>
            <person name="Grigoriev I.V."/>
            <person name="Zambonelli A."/>
            <person name="Martin F.M."/>
        </authorList>
    </citation>
    <scope>NUCLEOTIDE SEQUENCE [LARGE SCALE GENOMIC DNA]</scope>
    <source>
        <strain evidence="2 3">Tbo3840</strain>
    </source>
</reference>
<gene>
    <name evidence="2" type="ORF">B9Z19DRAFT_1071434</name>
</gene>
<feature type="region of interest" description="Disordered" evidence="1">
    <location>
        <begin position="608"/>
        <end position="649"/>
    </location>
</feature>
<accession>A0A2T7A804</accession>
<keyword evidence="3" id="KW-1185">Reference proteome</keyword>
<dbReference type="Proteomes" id="UP000244722">
    <property type="component" value="Unassembled WGS sequence"/>
</dbReference>
<proteinExistence type="predicted"/>
<evidence type="ECO:0000313" key="3">
    <source>
        <dbReference type="Proteomes" id="UP000244722"/>
    </source>
</evidence>
<comment type="caution">
    <text evidence="2">The sequence shown here is derived from an EMBL/GenBank/DDBJ whole genome shotgun (WGS) entry which is preliminary data.</text>
</comment>
<dbReference type="AlphaFoldDB" id="A0A2T7A804"/>
<name>A0A2T7A804_TUBBO</name>